<accession>A0ABN0UJ38</accession>
<evidence type="ECO:0000256" key="1">
    <source>
        <dbReference type="SAM" id="MobiDB-lite"/>
    </source>
</evidence>
<feature type="region of interest" description="Disordered" evidence="1">
    <location>
        <begin position="122"/>
        <end position="230"/>
    </location>
</feature>
<feature type="compositionally biased region" description="Pro residues" evidence="1">
    <location>
        <begin position="132"/>
        <end position="173"/>
    </location>
</feature>
<comment type="caution">
    <text evidence="3">The sequence shown here is derived from an EMBL/GenBank/DDBJ whole genome shotgun (WGS) entry which is preliminary data.</text>
</comment>
<reference evidence="3 4" key="1">
    <citation type="journal article" date="2019" name="Int. J. Syst. Evol. Microbiol.">
        <title>The Global Catalogue of Microorganisms (GCM) 10K type strain sequencing project: providing services to taxonomists for standard genome sequencing and annotation.</title>
        <authorList>
            <consortium name="The Broad Institute Genomics Platform"/>
            <consortium name="The Broad Institute Genome Sequencing Center for Infectious Disease"/>
            <person name="Wu L."/>
            <person name="Ma J."/>
        </authorList>
    </citation>
    <scope>NUCLEOTIDE SEQUENCE [LARGE SCALE GENOMIC DNA]</scope>
    <source>
        <strain evidence="3 4">JCM 3380</strain>
    </source>
</reference>
<dbReference type="Pfam" id="PF20005">
    <property type="entry name" value="fvmX7"/>
    <property type="match status" value="1"/>
</dbReference>
<dbReference type="EMBL" id="BAAABU010000020">
    <property type="protein sequence ID" value="GAA0252310.1"/>
    <property type="molecule type" value="Genomic_DNA"/>
</dbReference>
<name>A0ABN0UJ38_9PSEU</name>
<evidence type="ECO:0000313" key="3">
    <source>
        <dbReference type="EMBL" id="GAA0252310.1"/>
    </source>
</evidence>
<dbReference type="Proteomes" id="UP001500416">
    <property type="component" value="Unassembled WGS sequence"/>
</dbReference>
<organism evidence="3 4">
    <name type="scientific">Saccharothrix mutabilis subsp. mutabilis</name>
    <dbReference type="NCBI Taxonomy" id="66855"/>
    <lineage>
        <taxon>Bacteria</taxon>
        <taxon>Bacillati</taxon>
        <taxon>Actinomycetota</taxon>
        <taxon>Actinomycetes</taxon>
        <taxon>Pseudonocardiales</taxon>
        <taxon>Pseudonocardiaceae</taxon>
        <taxon>Saccharothrix</taxon>
    </lineage>
</organism>
<evidence type="ECO:0000313" key="4">
    <source>
        <dbReference type="Proteomes" id="UP001500416"/>
    </source>
</evidence>
<evidence type="ECO:0000259" key="2">
    <source>
        <dbReference type="Pfam" id="PF20005"/>
    </source>
</evidence>
<feature type="domain" description="FtsH ternary system" evidence="2">
    <location>
        <begin position="283"/>
        <end position="602"/>
    </location>
</feature>
<dbReference type="InterPro" id="IPR045486">
    <property type="entry name" value="fvmX7"/>
</dbReference>
<feature type="compositionally biased region" description="Low complexity" evidence="1">
    <location>
        <begin position="174"/>
        <end position="190"/>
    </location>
</feature>
<sequence>MAGVGGAGVGRHGRVAWGCGVIWDRMRRKKANEPAAPRPPLFDVRRVEPPDDLLLVPIDLSRLPAETLALMGLPPDGSRPADWPGELPWPPEVPPEVLWLLDPTAPRPAKLPPELPWPPDLPPELLWTFDPDGPPPPGWPADVPWPPEPVWPGPPPMPAPEPPQNQPWSPPNAPQSQSWSPPNAPQSQSWGPPPDVRGRGPGGYIGDVRPLRREPAPEPGPSPAPAASGARVARFRGDAAALAFVGALEDQAVRCHRAPDGTVCVPVTAPAEEAALALGGLVGPAPDTAGWPVVTLAELAASVDVPPTGPDRAEATVLTPGLLAAPLVRSCLDSSVPVTVTAVELRRGGNVRPAVLLRLGGADPLPKSLLRTTSALPDTVVCREIGPSLLVDHRARYPVDDDVLAASVPAGHRWVVTSDGSGVWDVVVTARETTPTLDLPATAPPRHAATRVDAVTIGIALVRDDTTADRVDATLVSDDDLPALRVFLAHGPAREALHVVPGPGRHLLVEPGGTTDPVPFGVPVARFGSDGLYLESGTTLRPRPPAGALVEHFGLARGTVVVATAAGAFRFRAEDAVPAWALWLEDPPEVRDGLSPAAEGLLARLEEVARPRPDAVGAPEHDPARRVGLVSAATRLELSGDLAAAARQLELAGDFYRAARLYEQAAGGGG</sequence>
<protein>
    <recommendedName>
        <fullName evidence="2">FtsH ternary system domain-containing protein</fullName>
    </recommendedName>
</protein>
<keyword evidence="4" id="KW-1185">Reference proteome</keyword>
<gene>
    <name evidence="3" type="ORF">GCM10010492_61020</name>
</gene>
<proteinExistence type="predicted"/>